<keyword evidence="2" id="KW-1185">Reference proteome</keyword>
<evidence type="ECO:0008006" key="3">
    <source>
        <dbReference type="Google" id="ProtNLM"/>
    </source>
</evidence>
<gene>
    <name evidence="1" type="ORF">M409DRAFT_58245</name>
</gene>
<sequence>MHQNSNGLAATLPVLAPGPTDLDQRYTHKWDAIITNYLIHSTCEHAEAISSRDFDLNSARWTTLDSNFKFDSWLAGTLALTGSHEWMAMLKKTAEMNPDYHIQILDISVSLALDRRHAEVFMNVRTDGLPSGVVRQKVTVLKWKLVGERWFCVERKSFMGVEA</sequence>
<dbReference type="OrthoDB" id="10644993at2759"/>
<protein>
    <recommendedName>
        <fullName evidence="3">SnoaL-like domain-containing protein</fullName>
    </recommendedName>
</protein>
<evidence type="ECO:0000313" key="2">
    <source>
        <dbReference type="Proteomes" id="UP000799537"/>
    </source>
</evidence>
<dbReference type="Proteomes" id="UP000799537">
    <property type="component" value="Unassembled WGS sequence"/>
</dbReference>
<name>A0A6A6C641_ZASCE</name>
<accession>A0A6A6C641</accession>
<organism evidence="1 2">
    <name type="scientific">Zasmidium cellare ATCC 36951</name>
    <dbReference type="NCBI Taxonomy" id="1080233"/>
    <lineage>
        <taxon>Eukaryota</taxon>
        <taxon>Fungi</taxon>
        <taxon>Dikarya</taxon>
        <taxon>Ascomycota</taxon>
        <taxon>Pezizomycotina</taxon>
        <taxon>Dothideomycetes</taxon>
        <taxon>Dothideomycetidae</taxon>
        <taxon>Mycosphaerellales</taxon>
        <taxon>Mycosphaerellaceae</taxon>
        <taxon>Zasmidium</taxon>
    </lineage>
</organism>
<dbReference type="AlphaFoldDB" id="A0A6A6C641"/>
<dbReference type="GeneID" id="54567132"/>
<reference evidence="1" key="1">
    <citation type="journal article" date="2020" name="Stud. Mycol.">
        <title>101 Dothideomycetes genomes: a test case for predicting lifestyles and emergence of pathogens.</title>
        <authorList>
            <person name="Haridas S."/>
            <person name="Albert R."/>
            <person name="Binder M."/>
            <person name="Bloem J."/>
            <person name="Labutti K."/>
            <person name="Salamov A."/>
            <person name="Andreopoulos B."/>
            <person name="Baker S."/>
            <person name="Barry K."/>
            <person name="Bills G."/>
            <person name="Bluhm B."/>
            <person name="Cannon C."/>
            <person name="Castanera R."/>
            <person name="Culley D."/>
            <person name="Daum C."/>
            <person name="Ezra D."/>
            <person name="Gonzalez J."/>
            <person name="Henrissat B."/>
            <person name="Kuo A."/>
            <person name="Liang C."/>
            <person name="Lipzen A."/>
            <person name="Lutzoni F."/>
            <person name="Magnuson J."/>
            <person name="Mondo S."/>
            <person name="Nolan M."/>
            <person name="Ohm R."/>
            <person name="Pangilinan J."/>
            <person name="Park H.-J."/>
            <person name="Ramirez L."/>
            <person name="Alfaro M."/>
            <person name="Sun H."/>
            <person name="Tritt A."/>
            <person name="Yoshinaga Y."/>
            <person name="Zwiers L.-H."/>
            <person name="Turgeon B."/>
            <person name="Goodwin S."/>
            <person name="Spatafora J."/>
            <person name="Crous P."/>
            <person name="Grigoriev I."/>
        </authorList>
    </citation>
    <scope>NUCLEOTIDE SEQUENCE</scope>
    <source>
        <strain evidence="1">ATCC 36951</strain>
    </source>
</reference>
<proteinExistence type="predicted"/>
<evidence type="ECO:0000313" key="1">
    <source>
        <dbReference type="EMBL" id="KAF2162485.1"/>
    </source>
</evidence>
<dbReference type="EMBL" id="ML993613">
    <property type="protein sequence ID" value="KAF2162485.1"/>
    <property type="molecule type" value="Genomic_DNA"/>
</dbReference>
<dbReference type="RefSeq" id="XP_033663374.1">
    <property type="nucleotide sequence ID" value="XM_033813860.1"/>
</dbReference>